<name>A0ABW4RYI4_9ACTN</name>
<dbReference type="EMBL" id="JBHUFZ010000033">
    <property type="protein sequence ID" value="MFD1891385.1"/>
    <property type="molecule type" value="Genomic_DNA"/>
</dbReference>
<dbReference type="Proteomes" id="UP001597326">
    <property type="component" value="Unassembled WGS sequence"/>
</dbReference>
<comment type="caution">
    <text evidence="2">The sequence shown here is derived from an EMBL/GenBank/DDBJ whole genome shotgun (WGS) entry which is preliminary data.</text>
</comment>
<accession>A0ABW4RYI4</accession>
<keyword evidence="1" id="KW-0812">Transmembrane</keyword>
<gene>
    <name evidence="2" type="ORF">ACFSCS_14515</name>
</gene>
<evidence type="ECO:0000313" key="2">
    <source>
        <dbReference type="EMBL" id="MFD1891385.1"/>
    </source>
</evidence>
<dbReference type="RefSeq" id="WP_343875753.1">
    <property type="nucleotide sequence ID" value="NZ_BAAAIX010000034.1"/>
</dbReference>
<evidence type="ECO:0000256" key="1">
    <source>
        <dbReference type="SAM" id="Phobius"/>
    </source>
</evidence>
<organism evidence="2 3">
    <name type="scientific">Luteococcus peritonei</name>
    <dbReference type="NCBI Taxonomy" id="88874"/>
    <lineage>
        <taxon>Bacteria</taxon>
        <taxon>Bacillati</taxon>
        <taxon>Actinomycetota</taxon>
        <taxon>Actinomycetes</taxon>
        <taxon>Propionibacteriales</taxon>
        <taxon>Propionibacteriaceae</taxon>
        <taxon>Luteococcus</taxon>
    </lineage>
</organism>
<proteinExistence type="predicted"/>
<keyword evidence="3" id="KW-1185">Reference proteome</keyword>
<protein>
    <submittedName>
        <fullName evidence="2">Uncharacterized protein</fullName>
    </submittedName>
</protein>
<reference evidence="3" key="1">
    <citation type="journal article" date="2019" name="Int. J. Syst. Evol. Microbiol.">
        <title>The Global Catalogue of Microorganisms (GCM) 10K type strain sequencing project: providing services to taxonomists for standard genome sequencing and annotation.</title>
        <authorList>
            <consortium name="The Broad Institute Genomics Platform"/>
            <consortium name="The Broad Institute Genome Sequencing Center for Infectious Disease"/>
            <person name="Wu L."/>
            <person name="Ma J."/>
        </authorList>
    </citation>
    <scope>NUCLEOTIDE SEQUENCE [LARGE SCALE GENOMIC DNA]</scope>
    <source>
        <strain evidence="3">CAIM 431</strain>
    </source>
</reference>
<feature type="transmembrane region" description="Helical" evidence="1">
    <location>
        <begin position="41"/>
        <end position="62"/>
    </location>
</feature>
<keyword evidence="1" id="KW-0472">Membrane</keyword>
<keyword evidence="1" id="KW-1133">Transmembrane helix</keyword>
<evidence type="ECO:0000313" key="3">
    <source>
        <dbReference type="Proteomes" id="UP001597326"/>
    </source>
</evidence>
<sequence>MRGFSDLDLNGSTTPARVWPKVGEWGPERVPTTQAKKRLRIWMGLGFVAAVAAVCGLGWYFYRILNGLA</sequence>